<sequence length="62" mass="7332">MVALMPPKEKNITWYSPITQNAKPSQNIVNGMLRRFQNQDAAKRVQVIQFYENGTLYYEIKR</sequence>
<organism evidence="1 2">
    <name type="scientific">Flavobacterium commune</name>
    <dbReference type="NCBI Taxonomy" id="1306519"/>
    <lineage>
        <taxon>Bacteria</taxon>
        <taxon>Pseudomonadati</taxon>
        <taxon>Bacteroidota</taxon>
        <taxon>Flavobacteriia</taxon>
        <taxon>Flavobacteriales</taxon>
        <taxon>Flavobacteriaceae</taxon>
        <taxon>Flavobacterium</taxon>
    </lineage>
</organism>
<dbReference type="STRING" id="1306519.BIW12_09250"/>
<protein>
    <submittedName>
        <fullName evidence="1">Uncharacterized protein</fullName>
    </submittedName>
</protein>
<evidence type="ECO:0000313" key="1">
    <source>
        <dbReference type="EMBL" id="AOZ99612.1"/>
    </source>
</evidence>
<dbReference type="AlphaFoldDB" id="A0A1D9PAQ7"/>
<dbReference type="KEGG" id="fcm:BIW12_09250"/>
<proteinExistence type="predicted"/>
<name>A0A1D9PAQ7_9FLAO</name>
<dbReference type="EMBL" id="CP017774">
    <property type="protein sequence ID" value="AOZ99612.1"/>
    <property type="molecule type" value="Genomic_DNA"/>
</dbReference>
<reference evidence="1 2" key="1">
    <citation type="submission" date="2016-10" db="EMBL/GenBank/DDBJ databases">
        <title>Complete Genome Sequence of Flavobacterium sp. PK15.</title>
        <authorList>
            <person name="Ekwe A."/>
            <person name="Kim S.B."/>
        </authorList>
    </citation>
    <scope>NUCLEOTIDE SEQUENCE [LARGE SCALE GENOMIC DNA]</scope>
    <source>
        <strain evidence="1 2">PK15</strain>
    </source>
</reference>
<dbReference type="Proteomes" id="UP000178198">
    <property type="component" value="Chromosome"/>
</dbReference>
<evidence type="ECO:0000313" key="2">
    <source>
        <dbReference type="Proteomes" id="UP000178198"/>
    </source>
</evidence>
<keyword evidence="2" id="KW-1185">Reference proteome</keyword>
<accession>A0A1D9PAQ7</accession>
<gene>
    <name evidence="1" type="ORF">BIW12_09250</name>
</gene>